<dbReference type="OrthoDB" id="6113021at2759"/>
<dbReference type="InterPro" id="IPR008906">
    <property type="entry name" value="HATC_C_dom"/>
</dbReference>
<dbReference type="InterPro" id="IPR050784">
    <property type="entry name" value="IAP"/>
</dbReference>
<dbReference type="CDD" id="cd00022">
    <property type="entry name" value="BIR"/>
    <property type="match status" value="1"/>
</dbReference>
<sequence length="250" mass="28733">MNLLKCSIGCRSLVHLVQENTDPEYSQYTSFLSRMKTFDSHPPRSYQDKYSLAECGFIYSGTKDLVQCYYCGLLLVNWEENDEVWQQHAVHNPKCVYVLLYKGAQFITNVQNEFNDIRNNRDLQIALASNDSLSSDINAIELCEEIIALHRRLKKEESNPQAILQYICKNKLVEIFPNVYVALRILLTIPVTAALAERSFSKLKIIKIYLRSTISQDRLVGLATISIEHEIADDLDIDDLFKDFASLKAR</sequence>
<accession>A0A6G0TTL0</accession>
<dbReference type="GO" id="GO:0046983">
    <property type="term" value="F:protein dimerization activity"/>
    <property type="evidence" value="ECO:0007669"/>
    <property type="project" value="InterPro"/>
</dbReference>
<dbReference type="Pfam" id="PF05699">
    <property type="entry name" value="Dimer_Tnp_hAT"/>
    <property type="match status" value="1"/>
</dbReference>
<dbReference type="GO" id="GO:0005737">
    <property type="term" value="C:cytoplasm"/>
    <property type="evidence" value="ECO:0007669"/>
    <property type="project" value="TreeGrafter"/>
</dbReference>
<dbReference type="Pfam" id="PF00653">
    <property type="entry name" value="BIR"/>
    <property type="match status" value="1"/>
</dbReference>
<dbReference type="SMART" id="SM00238">
    <property type="entry name" value="BIR"/>
    <property type="match status" value="1"/>
</dbReference>
<evidence type="ECO:0000313" key="2">
    <source>
        <dbReference type="EMBL" id="KAE9538444.1"/>
    </source>
</evidence>
<dbReference type="SUPFAM" id="SSF57924">
    <property type="entry name" value="Inhibitor of apoptosis (IAP) repeat"/>
    <property type="match status" value="1"/>
</dbReference>
<comment type="caution">
    <text evidence="2">The sequence shown here is derived from an EMBL/GenBank/DDBJ whole genome shotgun (WGS) entry which is preliminary data.</text>
</comment>
<dbReference type="SUPFAM" id="SSF53098">
    <property type="entry name" value="Ribonuclease H-like"/>
    <property type="match status" value="1"/>
</dbReference>
<protein>
    <recommendedName>
        <fullName evidence="1">HAT C-terminal dimerisation domain-containing protein</fullName>
    </recommendedName>
</protein>
<dbReference type="Gene3D" id="1.10.1170.10">
    <property type="entry name" value="Inhibitor Of Apoptosis Protein (2mihbC-IAP-1), Chain A"/>
    <property type="match status" value="1"/>
</dbReference>
<dbReference type="GO" id="GO:0005634">
    <property type="term" value="C:nucleus"/>
    <property type="evidence" value="ECO:0007669"/>
    <property type="project" value="TreeGrafter"/>
</dbReference>
<evidence type="ECO:0000259" key="1">
    <source>
        <dbReference type="Pfam" id="PF05699"/>
    </source>
</evidence>
<evidence type="ECO:0000313" key="3">
    <source>
        <dbReference type="Proteomes" id="UP000475862"/>
    </source>
</evidence>
<reference evidence="2 3" key="1">
    <citation type="submission" date="2019-08" db="EMBL/GenBank/DDBJ databases">
        <title>The genome of the soybean aphid Biotype 1, its phylome, world population structure and adaptation to the North American continent.</title>
        <authorList>
            <person name="Giordano R."/>
            <person name="Donthu R.K."/>
            <person name="Hernandez A.G."/>
            <person name="Wright C.L."/>
            <person name="Zimin A.V."/>
        </authorList>
    </citation>
    <scope>NUCLEOTIDE SEQUENCE [LARGE SCALE GENOMIC DNA]</scope>
    <source>
        <tissue evidence="2">Whole aphids</tissue>
    </source>
</reference>
<dbReference type="AlphaFoldDB" id="A0A6G0TTL0"/>
<dbReference type="InterPro" id="IPR001370">
    <property type="entry name" value="BIR_rpt"/>
</dbReference>
<keyword evidence="3" id="KW-1185">Reference proteome</keyword>
<proteinExistence type="predicted"/>
<dbReference type="PROSITE" id="PS50143">
    <property type="entry name" value="BIR_REPEAT_2"/>
    <property type="match status" value="1"/>
</dbReference>
<dbReference type="EMBL" id="VYZN01000016">
    <property type="protein sequence ID" value="KAE9538444.1"/>
    <property type="molecule type" value="Genomic_DNA"/>
</dbReference>
<organism evidence="2 3">
    <name type="scientific">Aphis glycines</name>
    <name type="common">Soybean aphid</name>
    <dbReference type="NCBI Taxonomy" id="307491"/>
    <lineage>
        <taxon>Eukaryota</taxon>
        <taxon>Metazoa</taxon>
        <taxon>Ecdysozoa</taxon>
        <taxon>Arthropoda</taxon>
        <taxon>Hexapoda</taxon>
        <taxon>Insecta</taxon>
        <taxon>Pterygota</taxon>
        <taxon>Neoptera</taxon>
        <taxon>Paraneoptera</taxon>
        <taxon>Hemiptera</taxon>
        <taxon>Sternorrhyncha</taxon>
        <taxon>Aphidomorpha</taxon>
        <taxon>Aphidoidea</taxon>
        <taxon>Aphididae</taxon>
        <taxon>Aphidini</taxon>
        <taxon>Aphis</taxon>
        <taxon>Aphis</taxon>
    </lineage>
</organism>
<dbReference type="PANTHER" id="PTHR10044">
    <property type="entry name" value="INHIBITOR OF APOPTOSIS"/>
    <property type="match status" value="1"/>
</dbReference>
<name>A0A6G0TTL0_APHGL</name>
<feature type="domain" description="HAT C-terminal dimerisation" evidence="1">
    <location>
        <begin position="173"/>
        <end position="230"/>
    </location>
</feature>
<gene>
    <name evidence="2" type="ORF">AGLY_005543</name>
</gene>
<dbReference type="GO" id="GO:0051726">
    <property type="term" value="P:regulation of cell cycle"/>
    <property type="evidence" value="ECO:0007669"/>
    <property type="project" value="TreeGrafter"/>
</dbReference>
<dbReference type="InterPro" id="IPR012337">
    <property type="entry name" value="RNaseH-like_sf"/>
</dbReference>
<dbReference type="PANTHER" id="PTHR10044:SF139">
    <property type="entry name" value="DEATH-ASSOCIATED INHIBITOR OF APOPTOSIS 2"/>
    <property type="match status" value="1"/>
</dbReference>
<dbReference type="Proteomes" id="UP000475862">
    <property type="component" value="Unassembled WGS sequence"/>
</dbReference>